<dbReference type="SUPFAM" id="SSF54695">
    <property type="entry name" value="POZ domain"/>
    <property type="match status" value="1"/>
</dbReference>
<name>A0A2N1MY77_9GLOM</name>
<sequence length="220" mass="25860">MTEETIILNVGGVKYETFRSTLTAYPNTMLGTMFSERNKMTLKSDDNKTYFIDRNGYAFYYIMEFYQNMMKLVTIQQLEIEIEYFQIPFDDTFLFLVHKSAANVIDKIILSLIQMIKIHLENFGDVISMLIKESSIEFSQDQNQPKLELLIPASHSALLHKFLKHNDKSIGNYLESKFSHINLVWSCTTYTIFKNSFAFLVRISFELNFNRILDYSIIRN</sequence>
<dbReference type="VEuPathDB" id="FungiDB:RhiirFUN_000402"/>
<dbReference type="InterPro" id="IPR000210">
    <property type="entry name" value="BTB/POZ_dom"/>
</dbReference>
<dbReference type="VEuPathDB" id="FungiDB:RhiirA1_520133"/>
<dbReference type="VEuPathDB" id="FungiDB:FUN_020741"/>
<protein>
    <recommendedName>
        <fullName evidence="1">BTB domain-containing protein</fullName>
    </recommendedName>
</protein>
<gene>
    <name evidence="2" type="ORF">RhiirC2_753166</name>
</gene>
<organism evidence="2 3">
    <name type="scientific">Rhizophagus irregularis</name>
    <dbReference type="NCBI Taxonomy" id="588596"/>
    <lineage>
        <taxon>Eukaryota</taxon>
        <taxon>Fungi</taxon>
        <taxon>Fungi incertae sedis</taxon>
        <taxon>Mucoromycota</taxon>
        <taxon>Glomeromycotina</taxon>
        <taxon>Glomeromycetes</taxon>
        <taxon>Glomerales</taxon>
        <taxon>Glomeraceae</taxon>
        <taxon>Rhizophagus</taxon>
    </lineage>
</organism>
<dbReference type="AlphaFoldDB" id="A0A2N1MY77"/>
<feature type="domain" description="BTB" evidence="1">
    <location>
        <begin position="4"/>
        <end position="100"/>
    </location>
</feature>
<dbReference type="EMBL" id="LLXL01001068">
    <property type="protein sequence ID" value="PKK66612.1"/>
    <property type="molecule type" value="Genomic_DNA"/>
</dbReference>
<comment type="caution">
    <text evidence="2">The sequence shown here is derived from an EMBL/GenBank/DDBJ whole genome shotgun (WGS) entry which is preliminary data.</text>
</comment>
<dbReference type="Proteomes" id="UP000233469">
    <property type="component" value="Unassembled WGS sequence"/>
</dbReference>
<dbReference type="PANTHER" id="PTHR14499:SF136">
    <property type="entry name" value="GH08630P"/>
    <property type="match status" value="1"/>
</dbReference>
<reference evidence="2 3" key="1">
    <citation type="submission" date="2016-04" db="EMBL/GenBank/DDBJ databases">
        <title>Genome analyses suggest a sexual origin of heterokaryosis in a supposedly ancient asexual fungus.</title>
        <authorList>
            <person name="Ropars J."/>
            <person name="Sedzielewska K."/>
            <person name="Noel J."/>
            <person name="Charron P."/>
            <person name="Farinelli L."/>
            <person name="Marton T."/>
            <person name="Kruger M."/>
            <person name="Pelin A."/>
            <person name="Brachmann A."/>
            <person name="Corradi N."/>
        </authorList>
    </citation>
    <scope>NUCLEOTIDE SEQUENCE [LARGE SCALE GENOMIC DNA]</scope>
    <source>
        <strain evidence="2 3">C2</strain>
    </source>
</reference>
<dbReference type="PANTHER" id="PTHR14499">
    <property type="entry name" value="POTASSIUM CHANNEL TETRAMERIZATION DOMAIN-CONTAINING"/>
    <property type="match status" value="1"/>
</dbReference>
<dbReference type="SMART" id="SM00225">
    <property type="entry name" value="BTB"/>
    <property type="match status" value="1"/>
</dbReference>
<evidence type="ECO:0000259" key="1">
    <source>
        <dbReference type="SMART" id="SM00225"/>
    </source>
</evidence>
<evidence type="ECO:0000313" key="2">
    <source>
        <dbReference type="EMBL" id="PKK66612.1"/>
    </source>
</evidence>
<dbReference type="InterPro" id="IPR003131">
    <property type="entry name" value="T1-type_BTB"/>
</dbReference>
<dbReference type="InterPro" id="IPR011333">
    <property type="entry name" value="SKP1/BTB/POZ_sf"/>
</dbReference>
<dbReference type="Pfam" id="PF02214">
    <property type="entry name" value="BTB_2"/>
    <property type="match status" value="1"/>
</dbReference>
<dbReference type="Gene3D" id="3.30.710.10">
    <property type="entry name" value="Potassium Channel Kv1.1, Chain A"/>
    <property type="match status" value="1"/>
</dbReference>
<reference evidence="2 3" key="2">
    <citation type="submission" date="2017-10" db="EMBL/GenBank/DDBJ databases">
        <title>Extensive intraspecific genome diversity in a model arbuscular mycorrhizal fungus.</title>
        <authorList>
            <person name="Chen E.C.H."/>
            <person name="Morin E."/>
            <person name="Baudet D."/>
            <person name="Noel J."/>
            <person name="Ndikumana S."/>
            <person name="Charron P."/>
            <person name="St-Onge C."/>
            <person name="Giorgi J."/>
            <person name="Grigoriev I.V."/>
            <person name="Roux C."/>
            <person name="Martin F.M."/>
            <person name="Corradi N."/>
        </authorList>
    </citation>
    <scope>NUCLEOTIDE SEQUENCE [LARGE SCALE GENOMIC DNA]</scope>
    <source>
        <strain evidence="2 3">C2</strain>
    </source>
</reference>
<proteinExistence type="predicted"/>
<dbReference type="GO" id="GO:0051260">
    <property type="term" value="P:protein homooligomerization"/>
    <property type="evidence" value="ECO:0007669"/>
    <property type="project" value="InterPro"/>
</dbReference>
<accession>A0A2N1MY77</accession>
<evidence type="ECO:0000313" key="3">
    <source>
        <dbReference type="Proteomes" id="UP000233469"/>
    </source>
</evidence>